<gene>
    <name evidence="2" type="ORF">Q5707_39205</name>
</gene>
<dbReference type="RefSeq" id="WP_304710705.1">
    <property type="nucleotide sequence ID" value="NZ_CP130955.1"/>
</dbReference>
<keyword evidence="2" id="KW-0614">Plasmid</keyword>
<reference evidence="2" key="1">
    <citation type="submission" date="2023-07" db="EMBL/GenBank/DDBJ databases">
        <title>Genomic analysis of Rhodococcus opacus VOC-14 with glycol ethers degradation activity.</title>
        <authorList>
            <person name="Narkevich D.A."/>
            <person name="Hlushen A.M."/>
            <person name="Akhremchuk A.E."/>
            <person name="Sikolenko M.A."/>
            <person name="Valentovich L.N."/>
        </authorList>
    </citation>
    <scope>NUCLEOTIDE SEQUENCE</scope>
    <source>
        <strain evidence="2">VOC-14</strain>
        <plasmid evidence="2">pRho-VOC14-C86</plasmid>
    </source>
</reference>
<proteinExistence type="predicted"/>
<evidence type="ECO:0000313" key="2">
    <source>
        <dbReference type="EMBL" id="WLF51514.1"/>
    </source>
</evidence>
<sequence>MTSEIARIQLGKIADVCELDRAGVLPPVEAFRAADPGSCDVDHAPTLLPPTGGDRR</sequence>
<accession>A0AAX3YTP4</accession>
<feature type="region of interest" description="Disordered" evidence="1">
    <location>
        <begin position="35"/>
        <end position="56"/>
    </location>
</feature>
<dbReference type="EMBL" id="CP130955">
    <property type="protein sequence ID" value="WLF51514.1"/>
    <property type="molecule type" value="Genomic_DNA"/>
</dbReference>
<organism evidence="2 3">
    <name type="scientific">Rhodococcus opacus</name>
    <name type="common">Nocardia opaca</name>
    <dbReference type="NCBI Taxonomy" id="37919"/>
    <lineage>
        <taxon>Bacteria</taxon>
        <taxon>Bacillati</taxon>
        <taxon>Actinomycetota</taxon>
        <taxon>Actinomycetes</taxon>
        <taxon>Mycobacteriales</taxon>
        <taxon>Nocardiaceae</taxon>
        <taxon>Rhodococcus</taxon>
    </lineage>
</organism>
<evidence type="ECO:0000313" key="3">
    <source>
        <dbReference type="Proteomes" id="UP001231166"/>
    </source>
</evidence>
<protein>
    <submittedName>
        <fullName evidence="2">Uncharacterized protein</fullName>
    </submittedName>
</protein>
<evidence type="ECO:0000256" key="1">
    <source>
        <dbReference type="SAM" id="MobiDB-lite"/>
    </source>
</evidence>
<geneLocation type="plasmid" evidence="2 3">
    <name>pRho-VOC14-C86</name>
</geneLocation>
<dbReference type="AlphaFoldDB" id="A0AAX3YTP4"/>
<dbReference type="Proteomes" id="UP001231166">
    <property type="component" value="Plasmid pRho-VOC14-C86"/>
</dbReference>
<name>A0AAX3YTP4_RHOOP</name>